<reference evidence="3" key="1">
    <citation type="journal article" date="2020" name="Stud. Mycol.">
        <title>101 Dothideomycetes genomes: a test case for predicting lifestyles and emergence of pathogens.</title>
        <authorList>
            <person name="Haridas S."/>
            <person name="Albert R."/>
            <person name="Binder M."/>
            <person name="Bloem J."/>
            <person name="Labutti K."/>
            <person name="Salamov A."/>
            <person name="Andreopoulos B."/>
            <person name="Baker S."/>
            <person name="Barry K."/>
            <person name="Bills G."/>
            <person name="Bluhm B."/>
            <person name="Cannon C."/>
            <person name="Castanera R."/>
            <person name="Culley D."/>
            <person name="Daum C."/>
            <person name="Ezra D."/>
            <person name="Gonzalez J."/>
            <person name="Henrissat B."/>
            <person name="Kuo A."/>
            <person name="Liang C."/>
            <person name="Lipzen A."/>
            <person name="Lutzoni F."/>
            <person name="Magnuson J."/>
            <person name="Mondo S."/>
            <person name="Nolan M."/>
            <person name="Ohm R."/>
            <person name="Pangilinan J."/>
            <person name="Park H.-J."/>
            <person name="Ramirez L."/>
            <person name="Alfaro M."/>
            <person name="Sun H."/>
            <person name="Tritt A."/>
            <person name="Yoshinaga Y."/>
            <person name="Zwiers L.-H."/>
            <person name="Turgeon B."/>
            <person name="Goodwin S."/>
            <person name="Spatafora J."/>
            <person name="Crous P."/>
            <person name="Grigoriev I."/>
        </authorList>
    </citation>
    <scope>NUCLEOTIDE SEQUENCE</scope>
    <source>
        <strain evidence="3">CBS 122368</strain>
    </source>
</reference>
<dbReference type="PANTHER" id="PTHR47435">
    <property type="entry name" value="KELCH REPEAT PROTEIN (AFU_ORTHOLOGUE AFUA_5G12780)"/>
    <property type="match status" value="1"/>
</dbReference>
<dbReference type="OrthoDB" id="10250130at2759"/>
<dbReference type="RefSeq" id="XP_033681406.1">
    <property type="nucleotide sequence ID" value="XM_033825027.1"/>
</dbReference>
<dbReference type="AlphaFoldDB" id="A0A6A6I8Y0"/>
<dbReference type="Pfam" id="PF24681">
    <property type="entry name" value="Kelch_KLHDC2_KLHL20_DRC7"/>
    <property type="match status" value="1"/>
</dbReference>
<dbReference type="Proteomes" id="UP000800094">
    <property type="component" value="Unassembled WGS sequence"/>
</dbReference>
<sequence length="342" mass="36951">MPVGKPIWKLNGSWSRLLSSDRLRRSSQVLSVIDKTAYVFGGEVQPRQPIDDQLDVFSLASDAPQLETKSIGAAPSPRVGTASAVLNGSMYLFSGRGGTDMAPIEEEGAVWSYSPAQSSWSMIKPADSSKPYPPARSYHCATSDGKSTLFIHAGCPAKDRLSDLWKFDVSSQTWTQAPDAPAPPRGGTSIAYSGGKLYRMNGFDGKTEQGGSVDIFDVAANTWSTEAFEADGYNGPEPRSVCALLPVRLQKKDKLLTLFGERDPSSLGHAGAGKMLGDVWVYDITENWWTKLEPTGSDGVPEPRGWFGADVVKAEDGNDSIVLHGGLGEDNQRLTDVWLLTF</sequence>
<dbReference type="GO" id="GO:0019760">
    <property type="term" value="P:glucosinolate metabolic process"/>
    <property type="evidence" value="ECO:0007669"/>
    <property type="project" value="UniProtKB-ARBA"/>
</dbReference>
<dbReference type="InterPro" id="IPR015915">
    <property type="entry name" value="Kelch-typ_b-propeller"/>
</dbReference>
<evidence type="ECO:0000256" key="2">
    <source>
        <dbReference type="ARBA" id="ARBA00023004"/>
    </source>
</evidence>
<keyword evidence="1" id="KW-0677">Repeat</keyword>
<gene>
    <name evidence="3" type="ORF">BU26DRAFT_460189</name>
</gene>
<evidence type="ECO:0000256" key="1">
    <source>
        <dbReference type="ARBA" id="ARBA00022737"/>
    </source>
</evidence>
<organism evidence="3 4">
    <name type="scientific">Trematosphaeria pertusa</name>
    <dbReference type="NCBI Taxonomy" id="390896"/>
    <lineage>
        <taxon>Eukaryota</taxon>
        <taxon>Fungi</taxon>
        <taxon>Dikarya</taxon>
        <taxon>Ascomycota</taxon>
        <taxon>Pezizomycotina</taxon>
        <taxon>Dothideomycetes</taxon>
        <taxon>Pleosporomycetidae</taxon>
        <taxon>Pleosporales</taxon>
        <taxon>Massarineae</taxon>
        <taxon>Trematosphaeriaceae</taxon>
        <taxon>Trematosphaeria</taxon>
    </lineage>
</organism>
<proteinExistence type="predicted"/>
<dbReference type="GeneID" id="54578357"/>
<keyword evidence="2" id="KW-0408">Iron</keyword>
<dbReference type="InterPro" id="IPR011043">
    <property type="entry name" value="Gal_Oxase/kelch_b-propeller"/>
</dbReference>
<keyword evidence="4" id="KW-1185">Reference proteome</keyword>
<evidence type="ECO:0000313" key="3">
    <source>
        <dbReference type="EMBL" id="KAF2246402.1"/>
    </source>
</evidence>
<name>A0A6A6I8Y0_9PLEO</name>
<dbReference type="SUPFAM" id="SSF50965">
    <property type="entry name" value="Galactose oxidase, central domain"/>
    <property type="match status" value="1"/>
</dbReference>
<evidence type="ECO:0000313" key="4">
    <source>
        <dbReference type="Proteomes" id="UP000800094"/>
    </source>
</evidence>
<dbReference type="Gene3D" id="2.120.10.80">
    <property type="entry name" value="Kelch-type beta propeller"/>
    <property type="match status" value="2"/>
</dbReference>
<accession>A0A6A6I8Y0</accession>
<dbReference type="SUPFAM" id="SSF117281">
    <property type="entry name" value="Kelch motif"/>
    <property type="match status" value="1"/>
</dbReference>
<dbReference type="PANTHER" id="PTHR47435:SF4">
    <property type="entry name" value="KELCH REPEAT PROTEIN (AFU_ORTHOLOGUE AFUA_5G12780)"/>
    <property type="match status" value="1"/>
</dbReference>
<protein>
    <submittedName>
        <fullName evidence="3">Galactose oxidase</fullName>
    </submittedName>
</protein>
<dbReference type="EMBL" id="ML987198">
    <property type="protein sequence ID" value="KAF2246402.1"/>
    <property type="molecule type" value="Genomic_DNA"/>
</dbReference>